<gene>
    <name evidence="2" type="ORF">P4H66_30465</name>
</gene>
<dbReference type="EMBL" id="JARLKZ010000034">
    <property type="protein sequence ID" value="MEC0244140.1"/>
    <property type="molecule type" value="Genomic_DNA"/>
</dbReference>
<dbReference type="Gene3D" id="3.30.457.10">
    <property type="entry name" value="Copper amine oxidase-like, N-terminal domain"/>
    <property type="match status" value="1"/>
</dbReference>
<dbReference type="InterPro" id="IPR012854">
    <property type="entry name" value="Cu_amine_oxidase-like_N"/>
</dbReference>
<reference evidence="2 3" key="1">
    <citation type="submission" date="2023-03" db="EMBL/GenBank/DDBJ databases">
        <title>Bacillus Genome Sequencing.</title>
        <authorList>
            <person name="Dunlap C."/>
        </authorList>
    </citation>
    <scope>NUCLEOTIDE SEQUENCE [LARGE SCALE GENOMIC DNA]</scope>
    <source>
        <strain evidence="2 3">BD-525</strain>
    </source>
</reference>
<dbReference type="Proteomes" id="UP001344632">
    <property type="component" value="Unassembled WGS sequence"/>
</dbReference>
<keyword evidence="3" id="KW-1185">Reference proteome</keyword>
<evidence type="ECO:0000313" key="2">
    <source>
        <dbReference type="EMBL" id="MEC0244140.1"/>
    </source>
</evidence>
<evidence type="ECO:0000259" key="1">
    <source>
        <dbReference type="Pfam" id="PF07833"/>
    </source>
</evidence>
<feature type="domain" description="Copper amine oxidase-like N-terminal" evidence="1">
    <location>
        <begin position="31"/>
        <end position="113"/>
    </location>
</feature>
<sequence>MKRTTSFLNACNCWSKFCFDSNANTSSAFLSIFEKLGATIKWDQASQTVTGTKGNITIKLTIDKTTAHVNGKAVTLSAAATLVNNSTMVPLRFVSEALGADVKWDQATNTPYIETVKSSGTSALQKSPSGITVMFGVHDYASLSQKEYDASVAVAKEALKEFDSIKFGGINEQYFKEFIGGAMWSGDTNDQSDRNIGLKLAEGSVGPLVKAGVSNEDIQKLYKGMSIAGGLIKGLPVPESWHPNSAYDALAAPVKGSTCYSDSNVYSLIFDLLGYNTAILVGNDHADPIIQANGSW</sequence>
<dbReference type="Pfam" id="PF07833">
    <property type="entry name" value="Cu_amine_oxidN1"/>
    <property type="match status" value="1"/>
</dbReference>
<dbReference type="InterPro" id="IPR036582">
    <property type="entry name" value="Mao_N_sf"/>
</dbReference>
<protein>
    <submittedName>
        <fullName evidence="2">Copper amine oxidase N-terminal domain-containing protein</fullName>
    </submittedName>
</protein>
<organism evidence="2 3">
    <name type="scientific">Paenibacillus dokdonensis</name>
    <dbReference type="NCBI Taxonomy" id="2567944"/>
    <lineage>
        <taxon>Bacteria</taxon>
        <taxon>Bacillati</taxon>
        <taxon>Bacillota</taxon>
        <taxon>Bacilli</taxon>
        <taxon>Bacillales</taxon>
        <taxon>Paenibacillaceae</taxon>
        <taxon>Paenibacillus</taxon>
    </lineage>
</organism>
<comment type="caution">
    <text evidence="2">The sequence shown here is derived from an EMBL/GenBank/DDBJ whole genome shotgun (WGS) entry which is preliminary data.</text>
</comment>
<accession>A0ABU6GWL6</accession>
<dbReference type="SUPFAM" id="SSF55383">
    <property type="entry name" value="Copper amine oxidase, domain N"/>
    <property type="match status" value="1"/>
</dbReference>
<evidence type="ECO:0000313" key="3">
    <source>
        <dbReference type="Proteomes" id="UP001344632"/>
    </source>
</evidence>
<name>A0ABU6GWL6_9BACL</name>
<dbReference type="RefSeq" id="WP_326091773.1">
    <property type="nucleotide sequence ID" value="NZ_JARLKZ010000034.1"/>
</dbReference>
<proteinExistence type="predicted"/>